<feature type="active site" description="Charge relay system" evidence="5">
    <location>
        <position position="273"/>
    </location>
</feature>
<comment type="similarity">
    <text evidence="1 5">Belongs to the peptidase S8 family.</text>
</comment>
<evidence type="ECO:0000256" key="7">
    <source>
        <dbReference type="SAM" id="Phobius"/>
    </source>
</evidence>
<evidence type="ECO:0000256" key="1">
    <source>
        <dbReference type="ARBA" id="ARBA00011073"/>
    </source>
</evidence>
<dbReference type="Pfam" id="PF23090">
    <property type="entry name" value="MBTPS1_4th"/>
    <property type="match status" value="1"/>
</dbReference>
<dbReference type="InterPro" id="IPR057032">
    <property type="entry name" value="MBTPS1_4th"/>
</dbReference>
<keyword evidence="7" id="KW-0812">Transmembrane</keyword>
<dbReference type="Proteomes" id="UP000472270">
    <property type="component" value="Unassembled WGS sequence"/>
</dbReference>
<dbReference type="InterPro" id="IPR022398">
    <property type="entry name" value="Peptidase_S8_His-AS"/>
</dbReference>
<evidence type="ECO:0000313" key="13">
    <source>
        <dbReference type="Ensembl" id="ENSSRHP00000051606.1"/>
    </source>
</evidence>
<dbReference type="PROSITE" id="PS00137">
    <property type="entry name" value="SUBTILASE_HIS"/>
    <property type="match status" value="1"/>
</dbReference>
<dbReference type="Gene3D" id="3.40.50.200">
    <property type="entry name" value="Peptidase S8/S53 domain"/>
    <property type="match status" value="1"/>
</dbReference>
<sequence>MGNDQKRTAGTMIVRLCLLVAFLGGRLPLVGTEEDSGPFSTPFPSPLNADALLSPNCSQLTLKLDFSTKVVKHEYIVAFNGYFTAKARSDFISSALRDVDAVNWRIVRRDNPASDYPSDFEVVEIRQDARSSLLTLQDHPYIKRVTPQRMVLRSLKLTDSGTDGASPCNDTRWVQKWQSWQSSRPLRRTSLSLGSGFWHATGRHSSRRLLRAIPRHVAQILQADVLWQMGHTGSGVKVAVFDTGLSEKHPHFKNVKERTNWTNEKTLDDGLGHGTFVAGVIASMRECQGFAPDSELHIFRVFTNNQVSYTSWFLDAFNYAILKKIDVLNLSIGGPDFMDHPFVDKVWELTANKVIMVSAIGNDGPLYGTLNNPADQMDVIGVGGIDFEDNIARFSSRGMTTWVRSHAGCQASTCLSMASESLSMLVFCLSSTVLNRELVNPASMKQALIASARRLPGVNMFEQGHGKLDLLRAYQILNSYKPQASLSPSYIDLTECPYMWPYCSQPIYYGGMPTIVNVTILNGMGVTGRIVDKPIWQPYLPQNGDYVDVAVSYSPVLWPWAGYLAVSISVAKKAASWEGVAQGHVMVTVASPAENDSAIGGEMTSTVKLPVKVKIVPTPPRSKRILWDQYHNLRYPPGYFPRDNLRMKNDPLDWNGDHIHTNFRDMYQHLRSMGYFVEVLGAPITCFDASQYGTLLMVDSEEEYFPEEITKLRRDIDNGLSLIIFSDWYNTSVMRKVKFYDENTRQWWMPDTGGANVPALNDLISVWGMAFSDGLYEGDFTMADHDMYYASGCSIARFPEDGIVIAQTLKDQGCLVFLILGINLWKHQKLLSVDMDKVVLPNVRPYRPQVRPLSPGESGAWDIPGGIMPGRYNQEVGQTIPMFAFLGAMVVLSFFVVQLTKAKSKPKRRKPRVKRPLYLQQQQQQTPHSGKNPTV</sequence>
<dbReference type="PRINTS" id="PR00723">
    <property type="entry name" value="SUBTILISIN"/>
</dbReference>
<evidence type="ECO:0000313" key="14">
    <source>
        <dbReference type="Proteomes" id="UP000472270"/>
    </source>
</evidence>
<reference evidence="13" key="2">
    <citation type="submission" date="2025-09" db="UniProtKB">
        <authorList>
            <consortium name="Ensembl"/>
        </authorList>
    </citation>
    <scope>IDENTIFICATION</scope>
</reference>
<evidence type="ECO:0000256" key="8">
    <source>
        <dbReference type="SAM" id="SignalP"/>
    </source>
</evidence>
<feature type="domain" description="Peptidase S8/S53" evidence="9">
    <location>
        <begin position="233"/>
        <end position="401"/>
    </location>
</feature>
<feature type="domain" description="Membrane-bound transcription factor site-1 protease-like N-terminal" evidence="10">
    <location>
        <begin position="70"/>
        <end position="149"/>
    </location>
</feature>
<dbReference type="Pfam" id="PF23001">
    <property type="entry name" value="MBTP1_N"/>
    <property type="match status" value="1"/>
</dbReference>
<dbReference type="AlphaFoldDB" id="A0A673JEX2"/>
<feature type="compositionally biased region" description="Polar residues" evidence="6">
    <location>
        <begin position="926"/>
        <end position="935"/>
    </location>
</feature>
<feature type="active site" description="Charge relay system" evidence="5">
    <location>
        <position position="416"/>
    </location>
</feature>
<evidence type="ECO:0000256" key="3">
    <source>
        <dbReference type="ARBA" id="ARBA00022801"/>
    </source>
</evidence>
<dbReference type="PANTHER" id="PTHR43806:SF7">
    <property type="entry name" value="MEMBRANE-BOUND TRANSCRIPTION FACTOR SITE-1 PROTEASE"/>
    <property type="match status" value="1"/>
</dbReference>
<dbReference type="InterPro" id="IPR057060">
    <property type="entry name" value="MBTPS1_3rd"/>
</dbReference>
<evidence type="ECO:0000256" key="6">
    <source>
        <dbReference type="SAM" id="MobiDB-lite"/>
    </source>
</evidence>
<dbReference type="InterPro" id="IPR050131">
    <property type="entry name" value="Peptidase_S8_subtilisin-like"/>
</dbReference>
<name>A0A673JEX2_9TELE</name>
<feature type="domain" description="MBTPS1 third" evidence="12">
    <location>
        <begin position="487"/>
        <end position="618"/>
    </location>
</feature>
<proteinExistence type="inferred from homology"/>
<evidence type="ECO:0000259" key="11">
    <source>
        <dbReference type="Pfam" id="PF23090"/>
    </source>
</evidence>
<accession>A0A673JEX2</accession>
<evidence type="ECO:0000256" key="2">
    <source>
        <dbReference type="ARBA" id="ARBA00022670"/>
    </source>
</evidence>
<evidence type="ECO:0000259" key="10">
    <source>
        <dbReference type="Pfam" id="PF23001"/>
    </source>
</evidence>
<dbReference type="Ensembl" id="ENSSRHT00000053060.1">
    <property type="protein sequence ID" value="ENSSRHP00000051606.1"/>
    <property type="gene ID" value="ENSSRHG00000025925.1"/>
</dbReference>
<dbReference type="PANTHER" id="PTHR43806">
    <property type="entry name" value="PEPTIDASE S8"/>
    <property type="match status" value="1"/>
</dbReference>
<evidence type="ECO:0000259" key="9">
    <source>
        <dbReference type="Pfam" id="PF00082"/>
    </source>
</evidence>
<keyword evidence="4 5" id="KW-0720">Serine protease</keyword>
<dbReference type="GO" id="GO:0005794">
    <property type="term" value="C:Golgi apparatus"/>
    <property type="evidence" value="ECO:0007669"/>
    <property type="project" value="TreeGrafter"/>
</dbReference>
<feature type="chain" id="PRO_5025384558" evidence="8">
    <location>
        <begin position="33"/>
        <end position="935"/>
    </location>
</feature>
<keyword evidence="2 5" id="KW-0645">Protease</keyword>
<evidence type="ECO:0000259" key="12">
    <source>
        <dbReference type="Pfam" id="PF23094"/>
    </source>
</evidence>
<feature type="signal peptide" evidence="8">
    <location>
        <begin position="1"/>
        <end position="32"/>
    </location>
</feature>
<keyword evidence="3 5" id="KW-0378">Hydrolase</keyword>
<feature type="transmembrane region" description="Helical" evidence="7">
    <location>
        <begin position="880"/>
        <end position="900"/>
    </location>
</feature>
<protein>
    <submittedName>
        <fullName evidence="13">Membrane-bound transcription factor site-1 protease-like</fullName>
    </submittedName>
</protein>
<dbReference type="Pfam" id="PF00082">
    <property type="entry name" value="Peptidase_S8"/>
    <property type="match status" value="1"/>
</dbReference>
<keyword evidence="7" id="KW-1133">Transmembrane helix</keyword>
<dbReference type="InterPro" id="IPR000209">
    <property type="entry name" value="Peptidase_S8/S53_dom"/>
</dbReference>
<dbReference type="GO" id="GO:0006508">
    <property type="term" value="P:proteolysis"/>
    <property type="evidence" value="ECO:0007669"/>
    <property type="project" value="UniProtKB-KW"/>
</dbReference>
<feature type="compositionally biased region" description="Basic residues" evidence="6">
    <location>
        <begin position="905"/>
        <end position="915"/>
    </location>
</feature>
<feature type="active site" description="Charge relay system" evidence="5">
    <location>
        <position position="242"/>
    </location>
</feature>
<evidence type="ECO:0000256" key="4">
    <source>
        <dbReference type="ARBA" id="ARBA00022825"/>
    </source>
</evidence>
<organism evidence="13 14">
    <name type="scientific">Sinocyclocheilus rhinocerous</name>
    <dbReference type="NCBI Taxonomy" id="307959"/>
    <lineage>
        <taxon>Eukaryota</taxon>
        <taxon>Metazoa</taxon>
        <taxon>Chordata</taxon>
        <taxon>Craniata</taxon>
        <taxon>Vertebrata</taxon>
        <taxon>Euteleostomi</taxon>
        <taxon>Actinopterygii</taxon>
        <taxon>Neopterygii</taxon>
        <taxon>Teleostei</taxon>
        <taxon>Ostariophysi</taxon>
        <taxon>Cypriniformes</taxon>
        <taxon>Cyprinidae</taxon>
        <taxon>Cyprininae</taxon>
        <taxon>Sinocyclocheilus</taxon>
    </lineage>
</organism>
<dbReference type="GO" id="GO:0004252">
    <property type="term" value="F:serine-type endopeptidase activity"/>
    <property type="evidence" value="ECO:0007669"/>
    <property type="project" value="UniProtKB-UniRule"/>
</dbReference>
<reference evidence="13" key="1">
    <citation type="submission" date="2025-08" db="UniProtKB">
        <authorList>
            <consortium name="Ensembl"/>
        </authorList>
    </citation>
    <scope>IDENTIFICATION</scope>
</reference>
<gene>
    <name evidence="13" type="primary">LOC107726427</name>
</gene>
<dbReference type="PROSITE" id="PS51892">
    <property type="entry name" value="SUBTILASE"/>
    <property type="match status" value="1"/>
</dbReference>
<keyword evidence="14" id="KW-1185">Reference proteome</keyword>
<feature type="domain" description="MBTPS1 fourth" evidence="11">
    <location>
        <begin position="619"/>
        <end position="813"/>
    </location>
</feature>
<keyword evidence="7" id="KW-0472">Membrane</keyword>
<evidence type="ECO:0000256" key="5">
    <source>
        <dbReference type="PROSITE-ProRule" id="PRU01240"/>
    </source>
</evidence>
<feature type="region of interest" description="Disordered" evidence="6">
    <location>
        <begin position="905"/>
        <end position="935"/>
    </location>
</feature>
<dbReference type="SUPFAM" id="SSF52743">
    <property type="entry name" value="Subtilisin-like"/>
    <property type="match status" value="1"/>
</dbReference>
<dbReference type="Pfam" id="PF23094">
    <property type="entry name" value="MBTPS1_3rd"/>
    <property type="match status" value="1"/>
</dbReference>
<keyword evidence="8" id="KW-0732">Signal</keyword>
<dbReference type="InterPro" id="IPR015500">
    <property type="entry name" value="Peptidase_S8_subtilisin-rel"/>
</dbReference>
<dbReference type="InterPro" id="IPR055143">
    <property type="entry name" value="MBTP1_N"/>
</dbReference>
<dbReference type="InterPro" id="IPR036852">
    <property type="entry name" value="Peptidase_S8/S53_dom_sf"/>
</dbReference>